<evidence type="ECO:0000313" key="2">
    <source>
        <dbReference type="EMBL" id="QHT89346.1"/>
    </source>
</evidence>
<keyword evidence="1" id="KW-0472">Membrane</keyword>
<organism evidence="2">
    <name type="scientific">viral metagenome</name>
    <dbReference type="NCBI Taxonomy" id="1070528"/>
    <lineage>
        <taxon>unclassified sequences</taxon>
        <taxon>metagenomes</taxon>
        <taxon>organismal metagenomes</taxon>
    </lineage>
</organism>
<accession>A0A6C0IAH5</accession>
<evidence type="ECO:0000256" key="1">
    <source>
        <dbReference type="SAM" id="Phobius"/>
    </source>
</evidence>
<feature type="transmembrane region" description="Helical" evidence="1">
    <location>
        <begin position="12"/>
        <end position="36"/>
    </location>
</feature>
<reference evidence="2" key="1">
    <citation type="journal article" date="2020" name="Nature">
        <title>Giant virus diversity and host interactions through global metagenomics.</title>
        <authorList>
            <person name="Schulz F."/>
            <person name="Roux S."/>
            <person name="Paez-Espino D."/>
            <person name="Jungbluth S."/>
            <person name="Walsh D.A."/>
            <person name="Denef V.J."/>
            <person name="McMahon K.D."/>
            <person name="Konstantinidis K.T."/>
            <person name="Eloe-Fadrosh E.A."/>
            <person name="Kyrpides N.C."/>
            <person name="Woyke T."/>
        </authorList>
    </citation>
    <scope>NUCLEOTIDE SEQUENCE</scope>
    <source>
        <strain evidence="2">GVMAG-M-3300023184-60</strain>
    </source>
</reference>
<protein>
    <submittedName>
        <fullName evidence="2">Uncharacterized protein</fullName>
    </submittedName>
</protein>
<name>A0A6C0IAH5_9ZZZZ</name>
<sequence length="99" mass="11145">MTTMEELRKHRFLNLTLIDLIPTLIVGLIIHSYLWLYPLELDIIEQSHRTFIQYVASLSIIIITSLGLGILSHRVAGIRSGLSAHLGLNGLPNKNNIVF</sequence>
<keyword evidence="1" id="KW-0812">Transmembrane</keyword>
<proteinExistence type="predicted"/>
<dbReference type="EMBL" id="MN740139">
    <property type="protein sequence ID" value="QHT89346.1"/>
    <property type="molecule type" value="Genomic_DNA"/>
</dbReference>
<dbReference type="AlphaFoldDB" id="A0A6C0IAH5"/>
<feature type="transmembrane region" description="Helical" evidence="1">
    <location>
        <begin position="51"/>
        <end position="71"/>
    </location>
</feature>
<keyword evidence="1" id="KW-1133">Transmembrane helix</keyword>